<organism evidence="2 3">
    <name type="scientific">Clitoria ternatea</name>
    <name type="common">Butterfly pea</name>
    <dbReference type="NCBI Taxonomy" id="43366"/>
    <lineage>
        <taxon>Eukaryota</taxon>
        <taxon>Viridiplantae</taxon>
        <taxon>Streptophyta</taxon>
        <taxon>Embryophyta</taxon>
        <taxon>Tracheophyta</taxon>
        <taxon>Spermatophyta</taxon>
        <taxon>Magnoliopsida</taxon>
        <taxon>eudicotyledons</taxon>
        <taxon>Gunneridae</taxon>
        <taxon>Pentapetalae</taxon>
        <taxon>rosids</taxon>
        <taxon>fabids</taxon>
        <taxon>Fabales</taxon>
        <taxon>Fabaceae</taxon>
        <taxon>Papilionoideae</taxon>
        <taxon>50 kb inversion clade</taxon>
        <taxon>NPAAA clade</taxon>
        <taxon>indigoferoid/millettioid clade</taxon>
        <taxon>Phaseoleae</taxon>
        <taxon>Clitoria</taxon>
    </lineage>
</organism>
<dbReference type="AlphaFoldDB" id="A0AAN9J6G2"/>
<protein>
    <submittedName>
        <fullName evidence="2">Uncharacterized protein</fullName>
    </submittedName>
</protein>
<evidence type="ECO:0000313" key="2">
    <source>
        <dbReference type="EMBL" id="KAK7293170.1"/>
    </source>
</evidence>
<proteinExistence type="predicted"/>
<sequence>MCMYFCGVSLATYISLYLQWFYSPSPFSLHHGGSPLGRAKGLLQELNKEANKALPCRLLVEGRKDILVQWASMNERCKPNGLIELFEKLGSSAHQGMEIDDDDDDEMEVEDREADEVESEFKDKVLGVLKERDFEEKRSSKLSL</sequence>
<evidence type="ECO:0000256" key="1">
    <source>
        <dbReference type="SAM" id="MobiDB-lite"/>
    </source>
</evidence>
<feature type="region of interest" description="Disordered" evidence="1">
    <location>
        <begin position="96"/>
        <end position="118"/>
    </location>
</feature>
<dbReference type="Proteomes" id="UP001359559">
    <property type="component" value="Unassembled WGS sequence"/>
</dbReference>
<accession>A0AAN9J6G2</accession>
<feature type="compositionally biased region" description="Acidic residues" evidence="1">
    <location>
        <begin position="98"/>
        <end position="118"/>
    </location>
</feature>
<dbReference type="EMBL" id="JAYKXN010000004">
    <property type="protein sequence ID" value="KAK7293170.1"/>
    <property type="molecule type" value="Genomic_DNA"/>
</dbReference>
<evidence type="ECO:0000313" key="3">
    <source>
        <dbReference type="Proteomes" id="UP001359559"/>
    </source>
</evidence>
<gene>
    <name evidence="2" type="ORF">RJT34_16032</name>
</gene>
<reference evidence="2 3" key="1">
    <citation type="submission" date="2024-01" db="EMBL/GenBank/DDBJ databases">
        <title>The genomes of 5 underutilized Papilionoideae crops provide insights into root nodulation and disease resistance.</title>
        <authorList>
            <person name="Yuan L."/>
        </authorList>
    </citation>
    <scope>NUCLEOTIDE SEQUENCE [LARGE SCALE GENOMIC DNA]</scope>
    <source>
        <strain evidence="2">LY-2023</strain>
        <tissue evidence="2">Leaf</tissue>
    </source>
</reference>
<name>A0AAN9J6G2_CLITE</name>
<keyword evidence="3" id="KW-1185">Reference proteome</keyword>
<comment type="caution">
    <text evidence="2">The sequence shown here is derived from an EMBL/GenBank/DDBJ whole genome shotgun (WGS) entry which is preliminary data.</text>
</comment>